<evidence type="ECO:0000313" key="8">
    <source>
        <dbReference type="Proteomes" id="UP000180088"/>
    </source>
</evidence>
<evidence type="ECO:0000256" key="3">
    <source>
        <dbReference type="ARBA" id="ARBA00022692"/>
    </source>
</evidence>
<dbReference type="AlphaFoldDB" id="A0A1S1X5D5"/>
<feature type="transmembrane region" description="Helical" evidence="6">
    <location>
        <begin position="105"/>
        <end position="130"/>
    </location>
</feature>
<evidence type="ECO:0000256" key="5">
    <source>
        <dbReference type="ARBA" id="ARBA00023136"/>
    </source>
</evidence>
<dbReference type="GO" id="GO:0005886">
    <property type="term" value="C:plasma membrane"/>
    <property type="evidence" value="ECO:0007669"/>
    <property type="project" value="UniProtKB-SubCell"/>
</dbReference>
<feature type="transmembrane region" description="Helical" evidence="6">
    <location>
        <begin position="137"/>
        <end position="165"/>
    </location>
</feature>
<comment type="subcellular location">
    <subcellularLocation>
        <location evidence="1">Cell membrane</location>
        <topology evidence="1">Multi-pass membrane protein</topology>
    </subcellularLocation>
</comment>
<gene>
    <name evidence="7" type="ORF">BI347_15165</name>
</gene>
<evidence type="ECO:0000256" key="2">
    <source>
        <dbReference type="ARBA" id="ARBA00022475"/>
    </source>
</evidence>
<dbReference type="OrthoDB" id="9812084at2"/>
<evidence type="ECO:0000256" key="1">
    <source>
        <dbReference type="ARBA" id="ARBA00004651"/>
    </source>
</evidence>
<dbReference type="STRING" id="1903179.BI347_15165"/>
<keyword evidence="4 6" id="KW-1133">Transmembrane helix</keyword>
<evidence type="ECO:0000256" key="4">
    <source>
        <dbReference type="ARBA" id="ARBA00022989"/>
    </source>
</evidence>
<feature type="transmembrane region" description="Helical" evidence="6">
    <location>
        <begin position="41"/>
        <end position="61"/>
    </location>
</feature>
<dbReference type="RefSeq" id="WP_071116232.1">
    <property type="nucleotide sequence ID" value="NZ_MKCS01000001.1"/>
</dbReference>
<name>A0A1S1X5D5_9NEIS</name>
<keyword evidence="3 6" id="KW-0812">Transmembrane</keyword>
<accession>A0A1S1X5D5</accession>
<evidence type="ECO:0000313" key="7">
    <source>
        <dbReference type="EMBL" id="OHX14694.1"/>
    </source>
</evidence>
<keyword evidence="2" id="KW-1003">Cell membrane</keyword>
<keyword evidence="5 6" id="KW-0472">Membrane</keyword>
<protein>
    <recommendedName>
        <fullName evidence="9">Lysine transporter LysE</fullName>
    </recommendedName>
</protein>
<sequence length="207" mass="22446">MNLVALVTYLLVMSITPGPNNLVLASSGVNFGFSRTLPSLLGMALGLSLQVGILTVALGALMSLMESLQLYLAIAGCCYLLWLSWGMARAGAARSAESGSRPMGFWGGIMFNWLNPKVWLMGFNLVMVFLPAHMNAWYAAALFVLITFFTSLPCIAVWAGSGVAIRRFLDSPPRLRAFNFSMAAMLALTAFWLLAQMMPAHTLPNMV</sequence>
<dbReference type="InterPro" id="IPR001123">
    <property type="entry name" value="LeuE-type"/>
</dbReference>
<dbReference type="GO" id="GO:0033228">
    <property type="term" value="P:cysteine export across plasma membrane"/>
    <property type="evidence" value="ECO:0007669"/>
    <property type="project" value="TreeGrafter"/>
</dbReference>
<dbReference type="Pfam" id="PF01810">
    <property type="entry name" value="LysE"/>
    <property type="match status" value="1"/>
</dbReference>
<dbReference type="PANTHER" id="PTHR30086">
    <property type="entry name" value="ARGININE EXPORTER PROTEIN ARGO"/>
    <property type="match status" value="1"/>
</dbReference>
<reference evidence="7 8" key="1">
    <citation type="submission" date="2016-09" db="EMBL/GenBank/DDBJ databases">
        <title>Chromobacterium muskegensis sp. nov., an insecticidal bacterium isolated from Sphagnum bogs.</title>
        <authorList>
            <person name="Sparks M.E."/>
            <person name="Blackburn M.B."/>
            <person name="Gundersen-Rindal D.E."/>
            <person name="Mitchell A."/>
            <person name="Farrar R."/>
            <person name="Kuhar D."/>
        </authorList>
    </citation>
    <scope>NUCLEOTIDE SEQUENCE [LARGE SCALE GENOMIC DNA]</scope>
    <source>
        <strain evidence="7 8">37-2</strain>
    </source>
</reference>
<organism evidence="7 8">
    <name type="scientific">Chromobacterium sphagni</name>
    <dbReference type="NCBI Taxonomy" id="1903179"/>
    <lineage>
        <taxon>Bacteria</taxon>
        <taxon>Pseudomonadati</taxon>
        <taxon>Pseudomonadota</taxon>
        <taxon>Betaproteobacteria</taxon>
        <taxon>Neisseriales</taxon>
        <taxon>Chromobacteriaceae</taxon>
        <taxon>Chromobacterium</taxon>
    </lineage>
</organism>
<dbReference type="PANTHER" id="PTHR30086:SF20">
    <property type="entry name" value="ARGININE EXPORTER PROTEIN ARGO-RELATED"/>
    <property type="match status" value="1"/>
</dbReference>
<comment type="caution">
    <text evidence="7">The sequence shown here is derived from an EMBL/GenBank/DDBJ whole genome shotgun (WGS) entry which is preliminary data.</text>
</comment>
<dbReference type="EMBL" id="MKCS01000001">
    <property type="protein sequence ID" value="OHX14694.1"/>
    <property type="molecule type" value="Genomic_DNA"/>
</dbReference>
<proteinExistence type="predicted"/>
<feature type="transmembrane region" description="Helical" evidence="6">
    <location>
        <begin position="177"/>
        <end position="195"/>
    </location>
</feature>
<dbReference type="Proteomes" id="UP000180088">
    <property type="component" value="Unassembled WGS sequence"/>
</dbReference>
<evidence type="ECO:0008006" key="9">
    <source>
        <dbReference type="Google" id="ProtNLM"/>
    </source>
</evidence>
<evidence type="ECO:0000256" key="6">
    <source>
        <dbReference type="SAM" id="Phobius"/>
    </source>
</evidence>
<feature type="transmembrane region" description="Helical" evidence="6">
    <location>
        <begin position="68"/>
        <end position="85"/>
    </location>
</feature>
<dbReference type="GO" id="GO:0015171">
    <property type="term" value="F:amino acid transmembrane transporter activity"/>
    <property type="evidence" value="ECO:0007669"/>
    <property type="project" value="TreeGrafter"/>
</dbReference>